<reference evidence="14 15" key="1">
    <citation type="submission" date="2020-04" db="EMBL/GenBank/DDBJ databases">
        <title>Perkinsus olseni comparative genomics.</title>
        <authorList>
            <person name="Bogema D.R."/>
        </authorList>
    </citation>
    <scope>NUCLEOTIDE SEQUENCE [LARGE SCALE GENOMIC DNA]</scope>
    <source>
        <strain evidence="14">00978-12</strain>
    </source>
</reference>
<protein>
    <recommendedName>
        <fullName evidence="10">alpha-1,2-Mannosidase</fullName>
        <ecNumber evidence="10">3.2.1.-</ecNumber>
    </recommendedName>
</protein>
<dbReference type="InterPro" id="IPR036026">
    <property type="entry name" value="Seven-hairpin_glycosidases"/>
</dbReference>
<dbReference type="Pfam" id="PF01532">
    <property type="entry name" value="Glyco_hydro_47"/>
    <property type="match status" value="2"/>
</dbReference>
<dbReference type="AlphaFoldDB" id="A0A7J6NKN5"/>
<keyword evidence="10" id="KW-0378">Hydrolase</keyword>
<feature type="transmembrane region" description="Helical" evidence="12">
    <location>
        <begin position="80"/>
        <end position="102"/>
    </location>
</feature>
<keyword evidence="9" id="KW-0479">Metal-binding</keyword>
<dbReference type="SUPFAM" id="SSF103481">
    <property type="entry name" value="Multidrug resistance efflux transporter EmrE"/>
    <property type="match status" value="1"/>
</dbReference>
<keyword evidence="7 12" id="KW-0472">Membrane</keyword>
<dbReference type="InterPro" id="IPR012341">
    <property type="entry name" value="6hp_glycosidase-like_sf"/>
</dbReference>
<comment type="caution">
    <text evidence="14">The sequence shown here is derived from an EMBL/GenBank/DDBJ whole genome shotgun (WGS) entry which is preliminary data.</text>
</comment>
<dbReference type="InterPro" id="IPR046450">
    <property type="entry name" value="PA_dom_sf"/>
</dbReference>
<dbReference type="CDD" id="cd00538">
    <property type="entry name" value="PA"/>
    <property type="match status" value="1"/>
</dbReference>
<dbReference type="GO" id="GO:1904380">
    <property type="term" value="P:endoplasmic reticulum mannose trimming"/>
    <property type="evidence" value="ECO:0007669"/>
    <property type="project" value="InterPro"/>
</dbReference>
<dbReference type="OrthoDB" id="8118055at2759"/>
<evidence type="ECO:0000256" key="1">
    <source>
        <dbReference type="ARBA" id="ARBA00004141"/>
    </source>
</evidence>
<evidence type="ECO:0000256" key="2">
    <source>
        <dbReference type="ARBA" id="ARBA00004240"/>
    </source>
</evidence>
<comment type="similarity">
    <text evidence="3 10">Belongs to the glycosyl hydrolase 47 family.</text>
</comment>
<dbReference type="InterPro" id="IPR037185">
    <property type="entry name" value="EmrE-like"/>
</dbReference>
<keyword evidence="6 12" id="KW-1133">Transmembrane helix</keyword>
<evidence type="ECO:0000256" key="7">
    <source>
        <dbReference type="ARBA" id="ARBA00023136"/>
    </source>
</evidence>
<dbReference type="PANTHER" id="PTHR45679:SF5">
    <property type="entry name" value="ER DEGRADATION-ENHANCING ALPHA-MANNOSIDASE-LIKE PROTEIN 1"/>
    <property type="match status" value="1"/>
</dbReference>
<keyword evidence="10" id="KW-0326">Glycosidase</keyword>
<sequence length="1173" mass="129475">MLLGLDTPFKFALFIGYIVVWTSQSILVHLAAKRGIEYNYTTVVFLQDCCKMLITVFLFVRSEGSLGDLWRQMVVHKKLAVLYLVPAGLYAIYNNLTFISMATFDPATYYVLLQAKLVVTAILCVTVLHKPVSKVQWLGLFIITIGAMMKEYKVFIHGFEGGHSIWDYLLVLLLVLLSSFAGVYNEKLLKGQDTASPNVQNMFMYIVSMACNALGLMVRGFWLGPHHCIFAREPQTHTLMERFGDNIQCRHHRSFFLKHLNSILKSIAAAIQVWTVAITSSIVFGYPIDLGVFLSLVLVTAGVWIYSRYPETPAPAAKPVPTREPGADEGDVELGALDTSSGSEYKQQSGASSDEPSPKYARNRPGIDVRDWKGVAVWLFGGTEAPVVREGCNRGRDGVVWSAAPDFCLFVMGTSALAKASFATVQLEYSMGSTTSHRELPESATVARSYPPEVRVPNILCSLRDLVERMHEHAFGGYMRYAFPYDELRPLSCDGRILRERGDLDFNIANVSMTYIDALDSLVLFDRLEDFGEAVDYISHNVTFDRDVEVSAFELNIRVLGGLLSGHLHAKRMGIPSGYQDGLLQKAIDLGDRLYRAFDTPTDLPAARVNLAGGVDDDNDVPDSTSVAEAGSWILEFGTLSLLTGDWKYYNAARKALDRLWGMRMGAAALLPTTISVSAGLWQDSLSSGAGPGHDSYYEYLLKAYVLFGDIELFERFMEHYEGISVVYWCRLVSDKLDTRALSLRYCGLANVVSTVEFHAGPPRSRGHKRVEVPELAETLAQLGAATSGGVEDESYKWKLEAMAHDLENRTKVVCGYASIADVLGHRNDDRMDSFFLSETLPYLYMGVSGHSDVVASRFGSGSMGRVLTTEAHVLPLNELTPLVQRGPHRDHRERSAAAPLICPKGPSPLLKLADMVDWHASHGAWSVWPLLPAALRVAIPTEVTMPKGKARLVIRREGMMGDRPLFNLSVGTAVFGGRIRERSGMEQTKWDLGRVKRTRFAAMIHSGPSLRAALRERRSCALDGNIYRNATETAGHAYSYGLQWRESPAPLRPSGFRLVMAADGFDLACSHPDQREYDEADNVMLVTRRGGNCSFADKALNAQLMGAGGVLVIDEASSGGKKNLVMTCESGKNWLCRHVHIPAVSVPAGDFSPVLSVLQAGKRIFAELREGS</sequence>
<dbReference type="Gene3D" id="1.50.10.10">
    <property type="match status" value="1"/>
</dbReference>
<dbReference type="PANTHER" id="PTHR45679">
    <property type="entry name" value="ER DEGRADATION-ENHANCING ALPHA-MANNOSIDASE-LIKE PROTEIN 2"/>
    <property type="match status" value="1"/>
</dbReference>
<dbReference type="Gene3D" id="3.50.30.30">
    <property type="match status" value="1"/>
</dbReference>
<organism evidence="14 15">
    <name type="scientific">Perkinsus olseni</name>
    <name type="common">Perkinsus atlanticus</name>
    <dbReference type="NCBI Taxonomy" id="32597"/>
    <lineage>
        <taxon>Eukaryota</taxon>
        <taxon>Sar</taxon>
        <taxon>Alveolata</taxon>
        <taxon>Perkinsozoa</taxon>
        <taxon>Perkinsea</taxon>
        <taxon>Perkinsida</taxon>
        <taxon>Perkinsidae</taxon>
        <taxon>Perkinsus</taxon>
    </lineage>
</organism>
<dbReference type="SUPFAM" id="SSF52025">
    <property type="entry name" value="PA domain"/>
    <property type="match status" value="1"/>
</dbReference>
<feature type="compositionally biased region" description="Polar residues" evidence="11">
    <location>
        <begin position="338"/>
        <end position="355"/>
    </location>
</feature>
<feature type="transmembrane region" description="Helical" evidence="12">
    <location>
        <begin position="109"/>
        <end position="129"/>
    </location>
</feature>
<evidence type="ECO:0000256" key="4">
    <source>
        <dbReference type="ARBA" id="ARBA00022692"/>
    </source>
</evidence>
<dbReference type="Proteomes" id="UP000541610">
    <property type="component" value="Unassembled WGS sequence"/>
</dbReference>
<dbReference type="GO" id="GO:0000139">
    <property type="term" value="C:Golgi membrane"/>
    <property type="evidence" value="ECO:0007669"/>
    <property type="project" value="InterPro"/>
</dbReference>
<evidence type="ECO:0000256" key="6">
    <source>
        <dbReference type="ARBA" id="ARBA00022989"/>
    </source>
</evidence>
<feature type="domain" description="PA" evidence="13">
    <location>
        <begin position="1067"/>
        <end position="1148"/>
    </location>
</feature>
<dbReference type="InterPro" id="IPR001382">
    <property type="entry name" value="Glyco_hydro_47"/>
</dbReference>
<dbReference type="InterPro" id="IPR007271">
    <property type="entry name" value="Nuc_sug_transpt"/>
</dbReference>
<accession>A0A7J6NKN5</accession>
<feature type="transmembrane region" description="Helical" evidence="12">
    <location>
        <begin position="290"/>
        <end position="309"/>
    </location>
</feature>
<dbReference type="EC" id="3.2.1.-" evidence="10"/>
<evidence type="ECO:0000259" key="13">
    <source>
        <dbReference type="Pfam" id="PF02225"/>
    </source>
</evidence>
<dbReference type="GO" id="GO:0005975">
    <property type="term" value="P:carbohydrate metabolic process"/>
    <property type="evidence" value="ECO:0007669"/>
    <property type="project" value="InterPro"/>
</dbReference>
<dbReference type="InterPro" id="IPR044674">
    <property type="entry name" value="EDEM1/2/3"/>
</dbReference>
<feature type="transmembrane region" description="Helical" evidence="12">
    <location>
        <begin position="165"/>
        <end position="183"/>
    </location>
</feature>
<evidence type="ECO:0000256" key="9">
    <source>
        <dbReference type="PIRSR" id="PIRSR601382-2"/>
    </source>
</evidence>
<keyword evidence="8" id="KW-0325">Glycoprotein</keyword>
<keyword evidence="9" id="KW-0106">Calcium</keyword>
<dbReference type="SUPFAM" id="SSF48225">
    <property type="entry name" value="Seven-hairpin glycosidases"/>
    <property type="match status" value="1"/>
</dbReference>
<comment type="subcellular location">
    <subcellularLocation>
        <location evidence="2">Endoplasmic reticulum</location>
    </subcellularLocation>
    <subcellularLocation>
        <location evidence="1">Membrane</location>
        <topology evidence="1">Multi-pass membrane protein</topology>
    </subcellularLocation>
</comment>
<dbReference type="GO" id="GO:0015165">
    <property type="term" value="F:pyrimidine nucleotide-sugar transmembrane transporter activity"/>
    <property type="evidence" value="ECO:0007669"/>
    <property type="project" value="InterPro"/>
</dbReference>
<evidence type="ECO:0000256" key="8">
    <source>
        <dbReference type="ARBA" id="ARBA00023180"/>
    </source>
</evidence>
<evidence type="ECO:0000256" key="10">
    <source>
        <dbReference type="RuleBase" id="RU361193"/>
    </source>
</evidence>
<dbReference type="InterPro" id="IPR003137">
    <property type="entry name" value="PA_domain"/>
</dbReference>
<evidence type="ECO:0000256" key="5">
    <source>
        <dbReference type="ARBA" id="ARBA00022824"/>
    </source>
</evidence>
<dbReference type="Pfam" id="PF02225">
    <property type="entry name" value="PA"/>
    <property type="match status" value="1"/>
</dbReference>
<evidence type="ECO:0000313" key="15">
    <source>
        <dbReference type="Proteomes" id="UP000541610"/>
    </source>
</evidence>
<gene>
    <name evidence="14" type="primary">EDEM3_2</name>
    <name evidence="14" type="ORF">FOZ60_007835</name>
</gene>
<name>A0A7J6NKN5_PEROL</name>
<dbReference type="GO" id="GO:0004571">
    <property type="term" value="F:mannosyl-oligosaccharide 1,2-alpha-mannosidase activity"/>
    <property type="evidence" value="ECO:0007669"/>
    <property type="project" value="InterPro"/>
</dbReference>
<evidence type="ECO:0000256" key="11">
    <source>
        <dbReference type="SAM" id="MobiDB-lite"/>
    </source>
</evidence>
<feature type="region of interest" description="Disordered" evidence="11">
    <location>
        <begin position="314"/>
        <end position="365"/>
    </location>
</feature>
<evidence type="ECO:0000313" key="14">
    <source>
        <dbReference type="EMBL" id="KAF4684462.1"/>
    </source>
</evidence>
<proteinExistence type="inferred from homology"/>
<feature type="transmembrane region" description="Helical" evidence="12">
    <location>
        <begin position="12"/>
        <end position="31"/>
    </location>
</feature>
<dbReference type="GO" id="GO:0005509">
    <property type="term" value="F:calcium ion binding"/>
    <property type="evidence" value="ECO:0007669"/>
    <property type="project" value="InterPro"/>
</dbReference>
<dbReference type="PRINTS" id="PR00747">
    <property type="entry name" value="GLYHDRLASE47"/>
</dbReference>
<comment type="cofactor">
    <cofactor evidence="9">
        <name>Ca(2+)</name>
        <dbReference type="ChEBI" id="CHEBI:29108"/>
    </cofactor>
</comment>
<feature type="transmembrane region" description="Helical" evidence="12">
    <location>
        <begin position="135"/>
        <end position="153"/>
    </location>
</feature>
<dbReference type="GO" id="GO:0044322">
    <property type="term" value="C:endoplasmic reticulum quality control compartment"/>
    <property type="evidence" value="ECO:0007669"/>
    <property type="project" value="GOC"/>
</dbReference>
<feature type="transmembrane region" description="Helical" evidence="12">
    <location>
        <begin position="203"/>
        <end position="222"/>
    </location>
</feature>
<feature type="transmembrane region" description="Helical" evidence="12">
    <location>
        <begin position="263"/>
        <end position="284"/>
    </location>
</feature>
<evidence type="ECO:0000256" key="3">
    <source>
        <dbReference type="ARBA" id="ARBA00007658"/>
    </source>
</evidence>
<feature type="binding site" evidence="9">
    <location>
        <position position="870"/>
    </location>
    <ligand>
        <name>Ca(2+)</name>
        <dbReference type="ChEBI" id="CHEBI:29108"/>
    </ligand>
</feature>
<dbReference type="Pfam" id="PF04142">
    <property type="entry name" value="Nuc_sug_transp"/>
    <property type="match status" value="1"/>
</dbReference>
<keyword evidence="4 12" id="KW-0812">Transmembrane</keyword>
<dbReference type="EMBL" id="JABANP010000311">
    <property type="protein sequence ID" value="KAF4684462.1"/>
    <property type="molecule type" value="Genomic_DNA"/>
</dbReference>
<keyword evidence="5" id="KW-0256">Endoplasmic reticulum</keyword>
<evidence type="ECO:0000256" key="12">
    <source>
        <dbReference type="SAM" id="Phobius"/>
    </source>
</evidence>